<dbReference type="GO" id="GO:0042381">
    <property type="term" value="P:hemolymph coagulation"/>
    <property type="evidence" value="ECO:0007669"/>
    <property type="project" value="UniProtKB-KW"/>
</dbReference>
<evidence type="ECO:0000256" key="7">
    <source>
        <dbReference type="ARBA" id="ARBA00022825"/>
    </source>
</evidence>
<keyword evidence="6" id="KW-0353">Hemolymph clotting</keyword>
<keyword evidence="5 11" id="KW-0378">Hydrolase</keyword>
<evidence type="ECO:0000256" key="5">
    <source>
        <dbReference type="ARBA" id="ARBA00022801"/>
    </source>
</evidence>
<evidence type="ECO:0000256" key="1">
    <source>
        <dbReference type="ARBA" id="ARBA00007664"/>
    </source>
</evidence>
<evidence type="ECO:0000256" key="4">
    <source>
        <dbReference type="ARBA" id="ARBA00022729"/>
    </source>
</evidence>
<dbReference type="Proteomes" id="UP001152888">
    <property type="component" value="Unassembled WGS sequence"/>
</dbReference>
<dbReference type="InterPro" id="IPR033116">
    <property type="entry name" value="TRYPSIN_SER"/>
</dbReference>
<name>A0A9P0MFI5_ACAOB</name>
<gene>
    <name evidence="14" type="ORF">ACAOBT_LOCUS33256</name>
</gene>
<evidence type="ECO:0000256" key="9">
    <source>
        <dbReference type="ARBA" id="ARBA00052079"/>
    </source>
</evidence>
<dbReference type="PRINTS" id="PR00722">
    <property type="entry name" value="CHYMOTRYPSIN"/>
</dbReference>
<dbReference type="GO" id="GO:0004252">
    <property type="term" value="F:serine-type endopeptidase activity"/>
    <property type="evidence" value="ECO:0007669"/>
    <property type="project" value="InterPro"/>
</dbReference>
<evidence type="ECO:0000256" key="10">
    <source>
        <dbReference type="ARBA" id="ARBA00066707"/>
    </source>
</evidence>
<dbReference type="FunFam" id="2.40.10.10:FF:000120">
    <property type="entry name" value="Putative serine protease"/>
    <property type="match status" value="1"/>
</dbReference>
<keyword evidence="15" id="KW-1185">Reference proteome</keyword>
<dbReference type="InterPro" id="IPR050430">
    <property type="entry name" value="Peptidase_S1"/>
</dbReference>
<sequence>MARLIRILFLACACLLGQVYSLNRNISFPKDVTVSPFTYRIIGGREAVPHSYPFMAALMITTKDSNFFCGGSLITSQIVLTAAHCLDGNPVKIQVALGRHDLAKRESSGQLYETKSYAIHRHWSRQTLQHDIAMIKLPRSATLNQYVKTISLASSLTKLYSGHTIALGWGQTSGGGNSATTKLRVVDVTLMSLQTCQYIYGDNVITRSHICTKGPDLSIKGTCNGDSGGPLVLNGVQIGIVSFGSADCMELSPSVYTNVAVYETWIKLMLNHSDAFSGAPNQNNKLSVYILSGVLIMYTII</sequence>
<dbReference type="AlphaFoldDB" id="A0A9P0MFI5"/>
<dbReference type="PROSITE" id="PS00135">
    <property type="entry name" value="TRYPSIN_SER"/>
    <property type="match status" value="1"/>
</dbReference>
<feature type="chain" id="PRO_5040205657" description="limulus clotting factor C" evidence="12">
    <location>
        <begin position="22"/>
        <end position="301"/>
    </location>
</feature>
<dbReference type="PROSITE" id="PS50240">
    <property type="entry name" value="TRYPSIN_DOM"/>
    <property type="match status" value="1"/>
</dbReference>
<dbReference type="InterPro" id="IPR001314">
    <property type="entry name" value="Peptidase_S1A"/>
</dbReference>
<keyword evidence="8" id="KW-1015">Disulfide bond</keyword>
<dbReference type="Gene3D" id="2.40.10.10">
    <property type="entry name" value="Trypsin-like serine proteases"/>
    <property type="match status" value="1"/>
</dbReference>
<evidence type="ECO:0000256" key="3">
    <source>
        <dbReference type="ARBA" id="ARBA00022670"/>
    </source>
</evidence>
<accession>A0A9P0MFI5</accession>
<dbReference type="OrthoDB" id="5565075at2759"/>
<dbReference type="Pfam" id="PF00089">
    <property type="entry name" value="Trypsin"/>
    <property type="match status" value="1"/>
</dbReference>
<reference evidence="14" key="1">
    <citation type="submission" date="2022-03" db="EMBL/GenBank/DDBJ databases">
        <authorList>
            <person name="Sayadi A."/>
        </authorList>
    </citation>
    <scope>NUCLEOTIDE SEQUENCE</scope>
</reference>
<protein>
    <recommendedName>
        <fullName evidence="10">limulus clotting factor C</fullName>
        <ecNumber evidence="10">3.4.21.84</ecNumber>
    </recommendedName>
</protein>
<dbReference type="EMBL" id="CAKOFQ010008280">
    <property type="protein sequence ID" value="CAH2013175.1"/>
    <property type="molecule type" value="Genomic_DNA"/>
</dbReference>
<evidence type="ECO:0000259" key="13">
    <source>
        <dbReference type="PROSITE" id="PS50240"/>
    </source>
</evidence>
<dbReference type="InterPro" id="IPR043504">
    <property type="entry name" value="Peptidase_S1_PA_chymotrypsin"/>
</dbReference>
<dbReference type="InterPro" id="IPR009003">
    <property type="entry name" value="Peptidase_S1_PA"/>
</dbReference>
<dbReference type="SMART" id="SM00020">
    <property type="entry name" value="Tryp_SPc"/>
    <property type="match status" value="1"/>
</dbReference>
<evidence type="ECO:0000256" key="2">
    <source>
        <dbReference type="ARBA" id="ARBA00022659"/>
    </source>
</evidence>
<keyword evidence="7 11" id="KW-0720">Serine protease</keyword>
<evidence type="ECO:0000313" key="15">
    <source>
        <dbReference type="Proteomes" id="UP001152888"/>
    </source>
</evidence>
<dbReference type="InterPro" id="IPR018114">
    <property type="entry name" value="TRYPSIN_HIS"/>
</dbReference>
<dbReference type="SUPFAM" id="SSF50494">
    <property type="entry name" value="Trypsin-like serine proteases"/>
    <property type="match status" value="1"/>
</dbReference>
<proteinExistence type="inferred from homology"/>
<organism evidence="14 15">
    <name type="scientific">Acanthoscelides obtectus</name>
    <name type="common">Bean weevil</name>
    <name type="synonym">Bruchus obtectus</name>
    <dbReference type="NCBI Taxonomy" id="200917"/>
    <lineage>
        <taxon>Eukaryota</taxon>
        <taxon>Metazoa</taxon>
        <taxon>Ecdysozoa</taxon>
        <taxon>Arthropoda</taxon>
        <taxon>Hexapoda</taxon>
        <taxon>Insecta</taxon>
        <taxon>Pterygota</taxon>
        <taxon>Neoptera</taxon>
        <taxon>Endopterygota</taxon>
        <taxon>Coleoptera</taxon>
        <taxon>Polyphaga</taxon>
        <taxon>Cucujiformia</taxon>
        <taxon>Chrysomeloidea</taxon>
        <taxon>Chrysomelidae</taxon>
        <taxon>Bruchinae</taxon>
        <taxon>Bruchini</taxon>
        <taxon>Acanthoscelides</taxon>
    </lineage>
</organism>
<dbReference type="InterPro" id="IPR001254">
    <property type="entry name" value="Trypsin_dom"/>
</dbReference>
<keyword evidence="4 12" id="KW-0732">Signal</keyword>
<keyword evidence="2" id="KW-0768">Sushi</keyword>
<evidence type="ECO:0000256" key="11">
    <source>
        <dbReference type="RuleBase" id="RU363034"/>
    </source>
</evidence>
<evidence type="ECO:0000256" key="8">
    <source>
        <dbReference type="ARBA" id="ARBA00023157"/>
    </source>
</evidence>
<comment type="similarity">
    <text evidence="1">Belongs to the peptidase S1 family.</text>
</comment>
<keyword evidence="3 11" id="KW-0645">Protease</keyword>
<comment type="caution">
    <text evidence="14">The sequence shown here is derived from an EMBL/GenBank/DDBJ whole genome shotgun (WGS) entry which is preliminary data.</text>
</comment>
<dbReference type="CDD" id="cd00190">
    <property type="entry name" value="Tryp_SPc"/>
    <property type="match status" value="1"/>
</dbReference>
<dbReference type="GO" id="GO:0006508">
    <property type="term" value="P:proteolysis"/>
    <property type="evidence" value="ECO:0007669"/>
    <property type="project" value="UniProtKB-KW"/>
</dbReference>
<dbReference type="EC" id="3.4.21.84" evidence="10"/>
<dbReference type="PROSITE" id="PS00134">
    <property type="entry name" value="TRYPSIN_HIS"/>
    <property type="match status" value="1"/>
</dbReference>
<feature type="domain" description="Peptidase S1" evidence="13">
    <location>
        <begin position="41"/>
        <end position="271"/>
    </location>
</feature>
<evidence type="ECO:0000313" key="14">
    <source>
        <dbReference type="EMBL" id="CAH2013175.1"/>
    </source>
</evidence>
<evidence type="ECO:0000256" key="12">
    <source>
        <dbReference type="SAM" id="SignalP"/>
    </source>
</evidence>
<comment type="catalytic activity">
    <reaction evidence="9">
        <text>Selective cleavage of 103-Arg-|-Ser-104 and 124-Ile-|-Ile-125 bonds in Limulus clotting factor B to form activated factor B. Cleavage of -Pro-Arg-|-Xaa- bonds in synthetic substrates.</text>
        <dbReference type="EC" id="3.4.21.84"/>
    </reaction>
</comment>
<dbReference type="PANTHER" id="PTHR24276">
    <property type="entry name" value="POLYSERASE-RELATED"/>
    <property type="match status" value="1"/>
</dbReference>
<evidence type="ECO:0000256" key="6">
    <source>
        <dbReference type="ARBA" id="ARBA00022820"/>
    </source>
</evidence>
<feature type="signal peptide" evidence="12">
    <location>
        <begin position="1"/>
        <end position="21"/>
    </location>
</feature>
<dbReference type="PANTHER" id="PTHR24276:SF98">
    <property type="entry name" value="FI18310P1-RELATED"/>
    <property type="match status" value="1"/>
</dbReference>